<evidence type="ECO:0000313" key="4">
    <source>
        <dbReference type="EMBL" id="EIN01666.1"/>
    </source>
</evidence>
<evidence type="ECO:0000313" key="3">
    <source>
        <dbReference type="EMBL" id="AUT74501.1"/>
    </source>
</evidence>
<dbReference type="InterPro" id="IPR002104">
    <property type="entry name" value="Integrase_catalytic"/>
</dbReference>
<evidence type="ECO:0000259" key="2">
    <source>
        <dbReference type="Pfam" id="PF00589"/>
    </source>
</evidence>
<dbReference type="EMBL" id="CP026107">
    <property type="protein sequence ID" value="AUT74501.1"/>
    <property type="molecule type" value="Genomic_DNA"/>
</dbReference>
<dbReference type="AlphaFoldDB" id="A0AAN1MPM7"/>
<dbReference type="InterPro" id="IPR013762">
    <property type="entry name" value="Integrase-like_cat_sf"/>
</dbReference>
<dbReference type="Gene3D" id="1.10.443.10">
    <property type="entry name" value="Intergrase catalytic core"/>
    <property type="match status" value="1"/>
</dbReference>
<organism evidence="3 6">
    <name type="scientific">Paraburkholderia hospita</name>
    <dbReference type="NCBI Taxonomy" id="169430"/>
    <lineage>
        <taxon>Bacteria</taxon>
        <taxon>Pseudomonadati</taxon>
        <taxon>Pseudomonadota</taxon>
        <taxon>Betaproteobacteria</taxon>
        <taxon>Burkholderiales</taxon>
        <taxon>Burkholderiaceae</taxon>
        <taxon>Paraburkholderia</taxon>
    </lineage>
</organism>
<evidence type="ECO:0000313" key="6">
    <source>
        <dbReference type="Proteomes" id="UP000236649"/>
    </source>
</evidence>
<name>A0AAN1MPM7_9BURK</name>
<keyword evidence="1" id="KW-0233">DNA recombination</keyword>
<gene>
    <name evidence="3" type="ORF">C2L64_40365</name>
    <name evidence="4" type="ORF">WQE_07652</name>
</gene>
<accession>A0AAN1MPM7</accession>
<dbReference type="SUPFAM" id="SSF56349">
    <property type="entry name" value="DNA breaking-rejoining enzymes"/>
    <property type="match status" value="1"/>
</dbReference>
<protein>
    <submittedName>
        <fullName evidence="3">Integrase</fullName>
    </submittedName>
</protein>
<dbReference type="KEGG" id="phs:C2L64_40365"/>
<sequence>MKGGEAVVTRAKTEVSIAIPLALRMYAIGYSLEEVIAHCKSTGVVSKFLIHHIRGNVKAPRGSKIKLKSISEKFLEARRLAGYTTEDEPTFHEIRSLSKRTYMEKGGVDTKALLGHLTDAMADLYANSRGLEPIKVKISVL</sequence>
<proteinExistence type="predicted"/>
<dbReference type="EMBL" id="AKAU01000054">
    <property type="protein sequence ID" value="EIN01666.1"/>
    <property type="molecule type" value="Genomic_DNA"/>
</dbReference>
<dbReference type="GO" id="GO:0003677">
    <property type="term" value="F:DNA binding"/>
    <property type="evidence" value="ECO:0007669"/>
    <property type="project" value="InterPro"/>
</dbReference>
<keyword evidence="5" id="KW-1185">Reference proteome</keyword>
<evidence type="ECO:0000313" key="5">
    <source>
        <dbReference type="Proteomes" id="UP000004980"/>
    </source>
</evidence>
<dbReference type="Proteomes" id="UP000236649">
    <property type="component" value="Chromosome 3"/>
</dbReference>
<evidence type="ECO:0000256" key="1">
    <source>
        <dbReference type="ARBA" id="ARBA00023172"/>
    </source>
</evidence>
<dbReference type="Pfam" id="PF00589">
    <property type="entry name" value="Phage_integrase"/>
    <property type="match status" value="1"/>
</dbReference>
<dbReference type="RefSeq" id="WP_007579328.1">
    <property type="nucleotide sequence ID" value="NZ_AKAU01000054.1"/>
</dbReference>
<dbReference type="GO" id="GO:0006310">
    <property type="term" value="P:DNA recombination"/>
    <property type="evidence" value="ECO:0007669"/>
    <property type="project" value="UniProtKB-KW"/>
</dbReference>
<dbReference type="InterPro" id="IPR011010">
    <property type="entry name" value="DNA_brk_join_enz"/>
</dbReference>
<feature type="domain" description="Tyr recombinase" evidence="2">
    <location>
        <begin position="2"/>
        <end position="128"/>
    </location>
</feature>
<reference evidence="3 6" key="2">
    <citation type="submission" date="2018-01" db="EMBL/GenBank/DDBJ databases">
        <title>Species boundaries and ecological features among Paraburkholderia terrae DSMZ17804T, P. hospita DSMZ17164T and P. caribensis DSMZ13236T.</title>
        <authorList>
            <person name="Pratama A.A."/>
        </authorList>
    </citation>
    <scope>NUCLEOTIDE SEQUENCE [LARGE SCALE GENOMIC DNA]</scope>
    <source>
        <strain evidence="3 6">DSM 17164</strain>
    </source>
</reference>
<dbReference type="Proteomes" id="UP000004980">
    <property type="component" value="Unassembled WGS sequence"/>
</dbReference>
<dbReference type="GO" id="GO:0015074">
    <property type="term" value="P:DNA integration"/>
    <property type="evidence" value="ECO:0007669"/>
    <property type="project" value="InterPro"/>
</dbReference>
<reference evidence="4 5" key="1">
    <citation type="journal article" date="2012" name="J. Bacteriol.">
        <title>Draft Genome Sequence of the Soil Bacterium Burkholderia terrae Strain BS001, Which Interacts with Fungal Surface Structures.</title>
        <authorList>
            <person name="Nazir R."/>
            <person name="Hansen M.A."/>
            <person name="Sorensen S."/>
            <person name="van Elsas J.D."/>
        </authorList>
    </citation>
    <scope>NUCLEOTIDE SEQUENCE [LARGE SCALE GENOMIC DNA]</scope>
    <source>
        <strain evidence="4 5">BS001</strain>
    </source>
</reference>
<dbReference type="GeneID" id="55534557"/>